<dbReference type="EMBL" id="CVRI01000063">
    <property type="protein sequence ID" value="CRL04823.1"/>
    <property type="molecule type" value="Genomic_DNA"/>
</dbReference>
<gene>
    <name evidence="1" type="ORF">CLUMA_CG017876</name>
</gene>
<protein>
    <submittedName>
        <fullName evidence="1">CLUMA_CG017876, isoform A</fullName>
    </submittedName>
</protein>
<dbReference type="AlphaFoldDB" id="A0A1J1IXE5"/>
<evidence type="ECO:0000313" key="1">
    <source>
        <dbReference type="EMBL" id="CRL04823.1"/>
    </source>
</evidence>
<keyword evidence="2" id="KW-1185">Reference proteome</keyword>
<organism evidence="1 2">
    <name type="scientific">Clunio marinus</name>
    <dbReference type="NCBI Taxonomy" id="568069"/>
    <lineage>
        <taxon>Eukaryota</taxon>
        <taxon>Metazoa</taxon>
        <taxon>Ecdysozoa</taxon>
        <taxon>Arthropoda</taxon>
        <taxon>Hexapoda</taxon>
        <taxon>Insecta</taxon>
        <taxon>Pterygota</taxon>
        <taxon>Neoptera</taxon>
        <taxon>Endopterygota</taxon>
        <taxon>Diptera</taxon>
        <taxon>Nematocera</taxon>
        <taxon>Chironomoidea</taxon>
        <taxon>Chironomidae</taxon>
        <taxon>Clunio</taxon>
    </lineage>
</organism>
<evidence type="ECO:0000313" key="2">
    <source>
        <dbReference type="Proteomes" id="UP000183832"/>
    </source>
</evidence>
<reference evidence="1 2" key="1">
    <citation type="submission" date="2015-04" db="EMBL/GenBank/DDBJ databases">
        <authorList>
            <person name="Syromyatnikov M.Y."/>
            <person name="Popov V.N."/>
        </authorList>
    </citation>
    <scope>NUCLEOTIDE SEQUENCE [LARGE SCALE GENOMIC DNA]</scope>
</reference>
<name>A0A1J1IXE5_9DIPT</name>
<proteinExistence type="predicted"/>
<accession>A0A1J1IXE5</accession>
<sequence length="198" mass="22858">MEVHNKQSLVFKPCVGEEHYGRNKQPVDETMQQQASENFNLIFAEDNKASWILAEAAVRVFFPVPNSFPSDSSEFYNHAFILENLHSIILKIKQKQTAENNKKQHNEDKRVNRSRLQAANQHTSAMPPAFACYSFDNFRITKNAVQRSWMTRRIDLYVIWSPYHHIVLLSSGGKMFAFSAHVNTQTHNVSVTLNYLTV</sequence>
<dbReference type="Proteomes" id="UP000183832">
    <property type="component" value="Unassembled WGS sequence"/>
</dbReference>